<comment type="similarity">
    <text evidence="2">Belongs to the enoyl-CoA hydratase/isomerase family.</text>
</comment>
<evidence type="ECO:0000256" key="1">
    <source>
        <dbReference type="ARBA" id="ARBA00005005"/>
    </source>
</evidence>
<dbReference type="InterPro" id="IPR057326">
    <property type="entry name" value="KR_dom"/>
</dbReference>
<comment type="similarity">
    <text evidence="3">Belongs to the short-chain dehydrogenases/reductases (SDR) family.</text>
</comment>
<evidence type="ECO:0000259" key="6">
    <source>
        <dbReference type="SMART" id="SM00822"/>
    </source>
</evidence>
<dbReference type="Gene3D" id="3.40.50.720">
    <property type="entry name" value="NAD(P)-binding Rossmann-like Domain"/>
    <property type="match status" value="1"/>
</dbReference>
<dbReference type="Gene3D" id="3.10.129.10">
    <property type="entry name" value="Hotdog Thioesterase"/>
    <property type="match status" value="1"/>
</dbReference>
<dbReference type="SUPFAM" id="SSF54637">
    <property type="entry name" value="Thioesterase/thiol ester dehydrase-isomerase"/>
    <property type="match status" value="1"/>
</dbReference>
<reference evidence="7 8" key="1">
    <citation type="submission" date="2017-10" db="EMBL/GenBank/DDBJ databases">
        <title>Comparative genomics between pathogenic Norcardia.</title>
        <authorList>
            <person name="Zeng L."/>
        </authorList>
    </citation>
    <scope>NUCLEOTIDE SEQUENCE [LARGE SCALE GENOMIC DNA]</scope>
    <source>
        <strain evidence="7 8">NC_YFY_NT001</strain>
    </source>
</reference>
<dbReference type="AlphaFoldDB" id="A0A291RG98"/>
<evidence type="ECO:0000256" key="2">
    <source>
        <dbReference type="ARBA" id="ARBA00005254"/>
    </source>
</evidence>
<dbReference type="GO" id="GO:0004300">
    <property type="term" value="F:enoyl-CoA hydratase activity"/>
    <property type="evidence" value="ECO:0007669"/>
    <property type="project" value="UniProtKB-ARBA"/>
</dbReference>
<dbReference type="InterPro" id="IPR051122">
    <property type="entry name" value="SDR_DHRS6-like"/>
</dbReference>
<dbReference type="CDD" id="cd05233">
    <property type="entry name" value="SDR_c"/>
    <property type="match status" value="1"/>
</dbReference>
<dbReference type="InterPro" id="IPR036291">
    <property type="entry name" value="NAD(P)-bd_dom_sf"/>
</dbReference>
<dbReference type="PRINTS" id="PR00081">
    <property type="entry name" value="GDHRDH"/>
</dbReference>
<dbReference type="GO" id="GO:0016491">
    <property type="term" value="F:oxidoreductase activity"/>
    <property type="evidence" value="ECO:0007669"/>
    <property type="project" value="UniProtKB-KW"/>
</dbReference>
<dbReference type="RefSeq" id="WP_098693330.1">
    <property type="nucleotide sequence ID" value="NZ_CP023778.1"/>
</dbReference>
<feature type="region of interest" description="Disordered" evidence="5">
    <location>
        <begin position="474"/>
        <end position="505"/>
    </location>
</feature>
<evidence type="ECO:0000256" key="5">
    <source>
        <dbReference type="SAM" id="MobiDB-lite"/>
    </source>
</evidence>
<dbReference type="InterPro" id="IPR002539">
    <property type="entry name" value="MaoC-like_dom"/>
</dbReference>
<dbReference type="Pfam" id="PF00106">
    <property type="entry name" value="adh_short"/>
    <property type="match status" value="1"/>
</dbReference>
<organism evidence="7 8">
    <name type="scientific">Nocardia terpenica</name>
    <dbReference type="NCBI Taxonomy" id="455432"/>
    <lineage>
        <taxon>Bacteria</taxon>
        <taxon>Bacillati</taxon>
        <taxon>Actinomycetota</taxon>
        <taxon>Actinomycetes</taxon>
        <taxon>Mycobacteriales</taxon>
        <taxon>Nocardiaceae</taxon>
        <taxon>Nocardia</taxon>
    </lineage>
</organism>
<dbReference type="InterPro" id="IPR002347">
    <property type="entry name" value="SDR_fam"/>
</dbReference>
<proteinExistence type="inferred from homology"/>
<dbReference type="KEGG" id="ntp:CRH09_07760"/>
<dbReference type="EMBL" id="CP023778">
    <property type="protein sequence ID" value="ATL66122.1"/>
    <property type="molecule type" value="Genomic_DNA"/>
</dbReference>
<dbReference type="SMART" id="SM00822">
    <property type="entry name" value="PKS_KR"/>
    <property type="match status" value="1"/>
</dbReference>
<dbReference type="Pfam" id="PF01575">
    <property type="entry name" value="MaoC_dehydratas"/>
    <property type="match status" value="1"/>
</dbReference>
<dbReference type="UniPathway" id="UPA00659"/>
<evidence type="ECO:0000313" key="7">
    <source>
        <dbReference type="EMBL" id="ATL66122.1"/>
    </source>
</evidence>
<accession>A0A291RG98</accession>
<comment type="pathway">
    <text evidence="1">Lipid metabolism; fatty acid beta-oxidation.</text>
</comment>
<protein>
    <recommendedName>
        <fullName evidence="6">Ketoreductase domain-containing protein</fullName>
    </recommendedName>
</protein>
<dbReference type="GeneID" id="88357326"/>
<sequence>MTTRAFRLTDADVAAYADAVGDRNPLHVDADFARRSPYGRPIAHGALVATLALAALFDTVDPRLVHGIRTTFRQPAVPGRRYEIEWTLTPGEARGRVSFGGVEAVGIRCTLGPGLRFSEEHSDCVPHLMQPRRLDPADPPGPETGCYAVDHRGIAALADRLIGGRVPEHVATVLGWVSYWTGMCTPGRDALLVAFAVDLLGAGFGPIEFHTDAPDVDRRSGLITLHARTRCGVSADVTVESLVREQVPGPDPAELAAVLPPSSALAGRTVLVVGGSRGLGAAVSLGLAGQGARVLVGCSRSPDALLAAAPDQRDRLRPVVVDASKPRALDAALPDTPLDGVVVLAAPAIPTLPLAPDAVDSATEFLTESARLVLAPLSVCTGRLRPEASVVLVSSEAVTDPPQGWAHYAAAKFAVEGLAHYVARHHSWRVSVVRPPRLWTELTNTPGGRARSNPIGPVAAAIVGAFTAPAGAPGEVRVLGEPETLPTPSEEVWRAGNPRPEQVLR</sequence>
<feature type="domain" description="Ketoreductase" evidence="6">
    <location>
        <begin position="268"/>
        <end position="442"/>
    </location>
</feature>
<gene>
    <name evidence="7" type="ORF">CRH09_07760</name>
</gene>
<dbReference type="Proteomes" id="UP000221961">
    <property type="component" value="Chromosome"/>
</dbReference>
<dbReference type="SUPFAM" id="SSF51735">
    <property type="entry name" value="NAD(P)-binding Rossmann-fold domains"/>
    <property type="match status" value="1"/>
</dbReference>
<dbReference type="GO" id="GO:0006635">
    <property type="term" value="P:fatty acid beta-oxidation"/>
    <property type="evidence" value="ECO:0007669"/>
    <property type="project" value="UniProtKB-UniPathway"/>
</dbReference>
<evidence type="ECO:0000256" key="4">
    <source>
        <dbReference type="ARBA" id="ARBA00023002"/>
    </source>
</evidence>
<dbReference type="PANTHER" id="PTHR43477">
    <property type="entry name" value="DIHYDROANTICAPSIN 7-DEHYDROGENASE"/>
    <property type="match status" value="1"/>
</dbReference>
<dbReference type="InterPro" id="IPR029069">
    <property type="entry name" value="HotDog_dom_sf"/>
</dbReference>
<dbReference type="PANTHER" id="PTHR43477:SF1">
    <property type="entry name" value="DIHYDROANTICAPSIN 7-DEHYDROGENASE"/>
    <property type="match status" value="1"/>
</dbReference>
<evidence type="ECO:0000313" key="8">
    <source>
        <dbReference type="Proteomes" id="UP000221961"/>
    </source>
</evidence>
<name>A0A291RG98_9NOCA</name>
<evidence type="ECO:0000256" key="3">
    <source>
        <dbReference type="ARBA" id="ARBA00006484"/>
    </source>
</evidence>
<keyword evidence="4" id="KW-0560">Oxidoreductase</keyword>